<dbReference type="Proteomes" id="UP001054945">
    <property type="component" value="Unassembled WGS sequence"/>
</dbReference>
<protein>
    <submittedName>
        <fullName evidence="1">Uncharacterized protein</fullName>
    </submittedName>
</protein>
<name>A0AAV4VVN6_CAEEX</name>
<sequence length="106" mass="12386">MRNGFETILTLVSENNYSSAQRLWQYQVSMDISSCCVREEEVWSKEQSSGFQQIWSNEDLRKREEVWSKNGWIPAEQGLMEDSELLTQTTKGLVWLSFDLVELDGE</sequence>
<keyword evidence="2" id="KW-1185">Reference proteome</keyword>
<organism evidence="1 2">
    <name type="scientific">Caerostris extrusa</name>
    <name type="common">Bark spider</name>
    <name type="synonym">Caerostris bankana</name>
    <dbReference type="NCBI Taxonomy" id="172846"/>
    <lineage>
        <taxon>Eukaryota</taxon>
        <taxon>Metazoa</taxon>
        <taxon>Ecdysozoa</taxon>
        <taxon>Arthropoda</taxon>
        <taxon>Chelicerata</taxon>
        <taxon>Arachnida</taxon>
        <taxon>Araneae</taxon>
        <taxon>Araneomorphae</taxon>
        <taxon>Entelegynae</taxon>
        <taxon>Araneoidea</taxon>
        <taxon>Araneidae</taxon>
        <taxon>Caerostris</taxon>
    </lineage>
</organism>
<reference evidence="1 2" key="1">
    <citation type="submission" date="2021-06" db="EMBL/GenBank/DDBJ databases">
        <title>Caerostris extrusa draft genome.</title>
        <authorList>
            <person name="Kono N."/>
            <person name="Arakawa K."/>
        </authorList>
    </citation>
    <scope>NUCLEOTIDE SEQUENCE [LARGE SCALE GENOMIC DNA]</scope>
</reference>
<comment type="caution">
    <text evidence="1">The sequence shown here is derived from an EMBL/GenBank/DDBJ whole genome shotgun (WGS) entry which is preliminary data.</text>
</comment>
<accession>A0AAV4VVN6</accession>
<proteinExistence type="predicted"/>
<dbReference type="EMBL" id="BPLR01015141">
    <property type="protein sequence ID" value="GIY73925.1"/>
    <property type="molecule type" value="Genomic_DNA"/>
</dbReference>
<gene>
    <name evidence="1" type="ORF">CEXT_3701</name>
</gene>
<evidence type="ECO:0000313" key="1">
    <source>
        <dbReference type="EMBL" id="GIY73925.1"/>
    </source>
</evidence>
<evidence type="ECO:0000313" key="2">
    <source>
        <dbReference type="Proteomes" id="UP001054945"/>
    </source>
</evidence>
<dbReference type="AlphaFoldDB" id="A0AAV4VVN6"/>